<name>A0A382LK57_9ZZZZ</name>
<sequence length="192" mass="20128">VLDCAKEKTMSERVVIEIDNHIATVILNRPSKRNAVDMAMFEAIASAALTIRENAAVRAVVLCGSGSDFCAGIDIAVFAGSGAGSSLSELMEPGTESGANFFQNAAMCWRDLPIPVIAALHGSCFGAGFQIAMGADIRYAAPEVRMSIMEIKWGLIPDMGITATLPGTISADNARELGYTGRVIDSAEALSV</sequence>
<dbReference type="PROSITE" id="PS00166">
    <property type="entry name" value="ENOYL_COA_HYDRATASE"/>
    <property type="match status" value="1"/>
</dbReference>
<dbReference type="SUPFAM" id="SSF52096">
    <property type="entry name" value="ClpP/crotonase"/>
    <property type="match status" value="1"/>
</dbReference>
<dbReference type="InterPro" id="IPR045002">
    <property type="entry name" value="Ech1-like"/>
</dbReference>
<gene>
    <name evidence="2" type="ORF">METZ01_LOCUS288316</name>
</gene>
<proteinExistence type="inferred from homology"/>
<evidence type="ECO:0000313" key="2">
    <source>
        <dbReference type="EMBL" id="SVC35462.1"/>
    </source>
</evidence>
<protein>
    <recommendedName>
        <fullName evidence="3">Enoyl-CoA hydratase</fullName>
    </recommendedName>
</protein>
<dbReference type="AlphaFoldDB" id="A0A382LK57"/>
<accession>A0A382LK57</accession>
<evidence type="ECO:0000256" key="1">
    <source>
        <dbReference type="ARBA" id="ARBA00005254"/>
    </source>
</evidence>
<dbReference type="InterPro" id="IPR018376">
    <property type="entry name" value="Enoyl-CoA_hyd/isom_CS"/>
</dbReference>
<dbReference type="InterPro" id="IPR029045">
    <property type="entry name" value="ClpP/crotonase-like_dom_sf"/>
</dbReference>
<dbReference type="EMBL" id="UINC01086735">
    <property type="protein sequence ID" value="SVC35462.1"/>
    <property type="molecule type" value="Genomic_DNA"/>
</dbReference>
<organism evidence="2">
    <name type="scientific">marine metagenome</name>
    <dbReference type="NCBI Taxonomy" id="408172"/>
    <lineage>
        <taxon>unclassified sequences</taxon>
        <taxon>metagenomes</taxon>
        <taxon>ecological metagenomes</taxon>
    </lineage>
</organism>
<comment type="similarity">
    <text evidence="1">Belongs to the enoyl-CoA hydratase/isomerase family.</text>
</comment>
<dbReference type="PANTHER" id="PTHR43149:SF1">
    <property type="entry name" value="DELTA(3,5)-DELTA(2,4)-DIENOYL-COA ISOMERASE, MITOCHONDRIAL"/>
    <property type="match status" value="1"/>
</dbReference>
<feature type="non-terminal residue" evidence="2">
    <location>
        <position position="192"/>
    </location>
</feature>
<dbReference type="Gene3D" id="3.90.226.10">
    <property type="entry name" value="2-enoyl-CoA Hydratase, Chain A, domain 1"/>
    <property type="match status" value="1"/>
</dbReference>
<dbReference type="PANTHER" id="PTHR43149">
    <property type="entry name" value="ENOYL-COA HYDRATASE"/>
    <property type="match status" value="1"/>
</dbReference>
<dbReference type="CDD" id="cd06558">
    <property type="entry name" value="crotonase-like"/>
    <property type="match status" value="1"/>
</dbReference>
<dbReference type="InterPro" id="IPR001753">
    <property type="entry name" value="Enoyl-CoA_hydra/iso"/>
</dbReference>
<dbReference type="GO" id="GO:0016853">
    <property type="term" value="F:isomerase activity"/>
    <property type="evidence" value="ECO:0007669"/>
    <property type="project" value="InterPro"/>
</dbReference>
<feature type="non-terminal residue" evidence="2">
    <location>
        <position position="1"/>
    </location>
</feature>
<reference evidence="2" key="1">
    <citation type="submission" date="2018-05" db="EMBL/GenBank/DDBJ databases">
        <authorList>
            <person name="Lanie J.A."/>
            <person name="Ng W.-L."/>
            <person name="Kazmierczak K.M."/>
            <person name="Andrzejewski T.M."/>
            <person name="Davidsen T.M."/>
            <person name="Wayne K.J."/>
            <person name="Tettelin H."/>
            <person name="Glass J.I."/>
            <person name="Rusch D."/>
            <person name="Podicherti R."/>
            <person name="Tsui H.-C.T."/>
            <person name="Winkler M.E."/>
        </authorList>
    </citation>
    <scope>NUCLEOTIDE SEQUENCE</scope>
</reference>
<evidence type="ECO:0008006" key="3">
    <source>
        <dbReference type="Google" id="ProtNLM"/>
    </source>
</evidence>
<dbReference type="Pfam" id="PF00378">
    <property type="entry name" value="ECH_1"/>
    <property type="match status" value="1"/>
</dbReference>